<dbReference type="KEGG" id="nlo:107218033"/>
<organism evidence="8">
    <name type="scientific">Neodiprion lecontei</name>
    <name type="common">Redheaded pine sawfly</name>
    <dbReference type="NCBI Taxonomy" id="441921"/>
    <lineage>
        <taxon>Eukaryota</taxon>
        <taxon>Metazoa</taxon>
        <taxon>Ecdysozoa</taxon>
        <taxon>Arthropoda</taxon>
        <taxon>Hexapoda</taxon>
        <taxon>Insecta</taxon>
        <taxon>Pterygota</taxon>
        <taxon>Neoptera</taxon>
        <taxon>Endopterygota</taxon>
        <taxon>Hymenoptera</taxon>
        <taxon>Tenthredinoidea</taxon>
        <taxon>Diprionidae</taxon>
        <taxon>Diprioninae</taxon>
        <taxon>Neodiprion</taxon>
    </lineage>
</organism>
<dbReference type="FunFam" id="3.60.20.10:FF:000014">
    <property type="entry name" value="Proteasome subunit beta type-7"/>
    <property type="match status" value="1"/>
</dbReference>
<dbReference type="InterPro" id="IPR016050">
    <property type="entry name" value="Proteasome_bsu_CS"/>
</dbReference>
<dbReference type="CTD" id="40639"/>
<dbReference type="InterPro" id="IPR016295">
    <property type="entry name" value="Proteasome_beta4"/>
</dbReference>
<evidence type="ECO:0000256" key="5">
    <source>
        <dbReference type="ARBA" id="ARBA00026071"/>
    </source>
</evidence>
<dbReference type="InterPro" id="IPR023333">
    <property type="entry name" value="Proteasome_suB-type"/>
</dbReference>
<dbReference type="Pfam" id="PF00227">
    <property type="entry name" value="Proteasome"/>
    <property type="match status" value="1"/>
</dbReference>
<dbReference type="GO" id="GO:0019774">
    <property type="term" value="C:proteasome core complex, beta-subunit complex"/>
    <property type="evidence" value="ECO:0007669"/>
    <property type="project" value="UniProtKB-UniRule"/>
</dbReference>
<dbReference type="PANTHER" id="PTHR32194">
    <property type="entry name" value="METALLOPROTEASE TLDD"/>
    <property type="match status" value="1"/>
</dbReference>
<evidence type="ECO:0000256" key="6">
    <source>
        <dbReference type="PIRNR" id="PIRNR001213"/>
    </source>
</evidence>
<keyword evidence="2 6" id="KW-0647">Proteasome</keyword>
<dbReference type="GeneID" id="107218033"/>
<dbReference type="GO" id="GO:0005634">
    <property type="term" value="C:nucleus"/>
    <property type="evidence" value="ECO:0007669"/>
    <property type="project" value="UniProtKB-SubCell"/>
</dbReference>
<dbReference type="PROSITE" id="PS51476">
    <property type="entry name" value="PROTEASOME_BETA_2"/>
    <property type="match status" value="1"/>
</dbReference>
<evidence type="ECO:0000313" key="8">
    <source>
        <dbReference type="RefSeq" id="XP_015511262.1"/>
    </source>
</evidence>
<comment type="subcellular location">
    <subcellularLocation>
        <location evidence="6">Cytoplasm</location>
    </subcellularLocation>
    <subcellularLocation>
        <location evidence="6">Nucleus</location>
    </subcellularLocation>
</comment>
<dbReference type="CDD" id="cd03760">
    <property type="entry name" value="proteasome_beta_type_4"/>
    <property type="match status" value="1"/>
</dbReference>
<gene>
    <name evidence="8" type="primary">LOC107218033</name>
</gene>
<comment type="function">
    <text evidence="4">Non-catalytic component of the proteasome, a multicatalytic proteinase complex which is characterized by its ability to cleave peptides with Arg, Phe, Tyr, Leu, and Glu adjacent to the leaving group at neutral or slightly basic pH. The proteasome has an ATP-dependent proteolytic activity.</text>
</comment>
<evidence type="ECO:0000256" key="3">
    <source>
        <dbReference type="ARBA" id="ARBA00023242"/>
    </source>
</evidence>
<dbReference type="SUPFAM" id="SSF56235">
    <property type="entry name" value="N-terminal nucleophile aminohydrolases (Ntn hydrolases)"/>
    <property type="match status" value="1"/>
</dbReference>
<keyword evidence="3 6" id="KW-0539">Nucleus</keyword>
<dbReference type="AlphaFoldDB" id="A0A6J0BAR5"/>
<evidence type="ECO:0000256" key="1">
    <source>
        <dbReference type="ARBA" id="ARBA00022490"/>
    </source>
</evidence>
<evidence type="ECO:0000256" key="2">
    <source>
        <dbReference type="ARBA" id="ARBA00022942"/>
    </source>
</evidence>
<comment type="subunit">
    <text evidence="5">The 26S proteasome consists of a 20S proteasome core and two 19S regulatory subunits. The 20S proteasome core is composed of 28 subunits that are arranged in four stacked rings, resulting in a barrel-shaped structure. The two end rings are each formed by seven alpha subunits, and the two central rings are each formed by seven beta subunits. The catalytic chamber with the active sites is on the inside of the barrel.</text>
</comment>
<dbReference type="InterPro" id="IPR029055">
    <property type="entry name" value="Ntn_hydrolases_N"/>
</dbReference>
<dbReference type="GO" id="GO:0005737">
    <property type="term" value="C:cytoplasm"/>
    <property type="evidence" value="ECO:0007669"/>
    <property type="project" value="UniProtKB-SubCell"/>
</dbReference>
<dbReference type="PIRSF" id="PIRSF001213">
    <property type="entry name" value="Psome_endopept_beta"/>
    <property type="match status" value="1"/>
</dbReference>
<evidence type="ECO:0000256" key="4">
    <source>
        <dbReference type="ARBA" id="ARBA00024953"/>
    </source>
</evidence>
<protein>
    <recommendedName>
        <fullName evidence="6">Proteasome subunit beta</fullName>
    </recommendedName>
</protein>
<keyword evidence="7" id="KW-1185">Reference proteome</keyword>
<keyword evidence="1 6" id="KW-0963">Cytoplasm</keyword>
<proteinExistence type="inferred from homology"/>
<evidence type="ECO:0000313" key="7">
    <source>
        <dbReference type="Proteomes" id="UP000829291"/>
    </source>
</evidence>
<dbReference type="RefSeq" id="XP_015511262.1">
    <property type="nucleotide sequence ID" value="XM_015655776.2"/>
</dbReference>
<dbReference type="Proteomes" id="UP000829291">
    <property type="component" value="Chromosome 4"/>
</dbReference>
<dbReference type="GO" id="GO:0051603">
    <property type="term" value="P:proteolysis involved in protein catabolic process"/>
    <property type="evidence" value="ECO:0007669"/>
    <property type="project" value="InterPro"/>
</dbReference>
<dbReference type="InterPro" id="IPR001353">
    <property type="entry name" value="Proteasome_sua/b"/>
</dbReference>
<reference evidence="8" key="1">
    <citation type="submission" date="2025-08" db="UniProtKB">
        <authorList>
            <consortium name="RefSeq"/>
        </authorList>
    </citation>
    <scope>IDENTIFICATION</scope>
    <source>
        <tissue evidence="8">Thorax and Abdomen</tissue>
    </source>
</reference>
<dbReference type="PROSITE" id="PS00854">
    <property type="entry name" value="PROTEASOME_BETA_1"/>
    <property type="match status" value="1"/>
</dbReference>
<accession>A0A6J0BAR5</accession>
<dbReference type="InParanoid" id="A0A6J0BAR5"/>
<dbReference type="PANTHER" id="PTHR32194:SF6">
    <property type="entry name" value="PROTEASOME SUBUNIT BETA"/>
    <property type="match status" value="1"/>
</dbReference>
<dbReference type="OrthoDB" id="7854943at2759"/>
<dbReference type="FunCoup" id="A0A6J0BAR5">
    <property type="interactions" value="1962"/>
</dbReference>
<dbReference type="Gene3D" id="3.60.20.10">
    <property type="entry name" value="Glutamine Phosphoribosylpyrophosphate, subunit 1, domain 1"/>
    <property type="match status" value="1"/>
</dbReference>
<comment type="similarity">
    <text evidence="6">Belongs to the peptidase T1B family.</text>
</comment>
<sequence>MIAQNTLKAQVSQNMAFLGEANRYSPFLAAQNDSFHSASYDLSANTLVPDIYGSQRSQAPLTTATSVVGLQFKDGVVIAADVLGSYGSLARFRNCQRIMKVNDNIILGAGGDYADFQYLKNIIEQKILEEECLDDGFSLKPKSLHCWLTRVMYNRRSKFDPFWNNFIIAGLEYGQPFMGTVDKLGTAYIDPVIATGYGAYMATPLLRKALESKPDLNKEEAIDILTKAMQVLFYRDARSFPKYQIGIISKEGIEIRGPLTLESNWELAHMIG</sequence>
<name>A0A6J0BAR5_NEOLC</name>